<dbReference type="Proteomes" id="UP000503096">
    <property type="component" value="Chromosome"/>
</dbReference>
<dbReference type="UniPathway" id="UPA00275">
    <property type="reaction ID" value="UER00401"/>
</dbReference>
<evidence type="ECO:0000256" key="3">
    <source>
        <dbReference type="ARBA" id="ARBA00004910"/>
    </source>
</evidence>
<feature type="binding site" evidence="15">
    <location>
        <position position="211"/>
    </location>
    <ligand>
        <name>substrate</name>
    </ligand>
</feature>
<dbReference type="GO" id="GO:0008703">
    <property type="term" value="F:5-amino-6-(5-phosphoribosylamino)uracil reductase activity"/>
    <property type="evidence" value="ECO:0007669"/>
    <property type="project" value="UniProtKB-EC"/>
</dbReference>
<dbReference type="PIRSF" id="PIRSF006769">
    <property type="entry name" value="RibD"/>
    <property type="match status" value="1"/>
</dbReference>
<evidence type="ECO:0000256" key="14">
    <source>
        <dbReference type="PIRSR" id="PIRSR006769-1"/>
    </source>
</evidence>
<feature type="binding site" evidence="16">
    <location>
        <position position="79"/>
    </location>
    <ligand>
        <name>Zn(2+)</name>
        <dbReference type="ChEBI" id="CHEBI:29105"/>
        <note>catalytic</note>
    </ligand>
</feature>
<evidence type="ECO:0000256" key="11">
    <source>
        <dbReference type="ARBA" id="ARBA00023002"/>
    </source>
</evidence>
<dbReference type="CDD" id="cd01284">
    <property type="entry name" value="Riboflavin_deaminase-reductase"/>
    <property type="match status" value="1"/>
</dbReference>
<keyword evidence="9 13" id="KW-0862">Zinc</keyword>
<dbReference type="InterPro" id="IPR016192">
    <property type="entry name" value="APOBEC/CMP_deaminase_Zn-bd"/>
</dbReference>
<feature type="binding site" evidence="15">
    <location>
        <begin position="299"/>
        <end position="305"/>
    </location>
    <ligand>
        <name>NADP(+)</name>
        <dbReference type="ChEBI" id="CHEBI:58349"/>
    </ligand>
</feature>
<dbReference type="Pfam" id="PF01872">
    <property type="entry name" value="RibD_C"/>
    <property type="match status" value="1"/>
</dbReference>
<evidence type="ECO:0000256" key="7">
    <source>
        <dbReference type="ARBA" id="ARBA00022723"/>
    </source>
</evidence>
<comment type="function">
    <text evidence="1 13">Converts 2,5-diamino-6-(ribosylamino)-4(3h)-pyrimidinone 5'-phosphate into 5-amino-6-(ribosylamino)-2,4(1h,3h)-pyrimidinedione 5'-phosphate.</text>
</comment>
<dbReference type="InterPro" id="IPR004794">
    <property type="entry name" value="Eubact_RibD"/>
</dbReference>
<comment type="catalytic activity">
    <reaction evidence="13">
        <text>5-amino-6-(5-phospho-D-ribitylamino)uracil + NADP(+) = 5-amino-6-(5-phospho-D-ribosylamino)uracil + NADPH + H(+)</text>
        <dbReference type="Rhea" id="RHEA:17845"/>
        <dbReference type="ChEBI" id="CHEBI:15378"/>
        <dbReference type="ChEBI" id="CHEBI:57783"/>
        <dbReference type="ChEBI" id="CHEBI:58349"/>
        <dbReference type="ChEBI" id="CHEBI:58421"/>
        <dbReference type="ChEBI" id="CHEBI:58453"/>
        <dbReference type="EC" id="1.1.1.193"/>
    </reaction>
</comment>
<keyword evidence="11 13" id="KW-0560">Oxidoreductase</keyword>
<dbReference type="PROSITE" id="PS00903">
    <property type="entry name" value="CYT_DCMP_DEAMINASES_1"/>
    <property type="match status" value="1"/>
</dbReference>
<dbReference type="InterPro" id="IPR050765">
    <property type="entry name" value="Riboflavin_Biosynth_HTPR"/>
</dbReference>
<feature type="binding site" evidence="15">
    <location>
        <position position="158"/>
    </location>
    <ligand>
        <name>NADP(+)</name>
        <dbReference type="ChEBI" id="CHEBI:58349"/>
    </ligand>
</feature>
<comment type="catalytic activity">
    <reaction evidence="13">
        <text>2,5-diamino-6-hydroxy-4-(5-phosphoribosylamino)-pyrimidine + H2O + H(+) = 5-amino-6-(5-phospho-D-ribosylamino)uracil + NH4(+)</text>
        <dbReference type="Rhea" id="RHEA:21868"/>
        <dbReference type="ChEBI" id="CHEBI:15377"/>
        <dbReference type="ChEBI" id="CHEBI:15378"/>
        <dbReference type="ChEBI" id="CHEBI:28938"/>
        <dbReference type="ChEBI" id="CHEBI:58453"/>
        <dbReference type="ChEBI" id="CHEBI:58614"/>
        <dbReference type="EC" id="3.5.4.26"/>
    </reaction>
</comment>
<dbReference type="Gene3D" id="3.40.430.10">
    <property type="entry name" value="Dihydrofolate Reductase, subunit A"/>
    <property type="match status" value="1"/>
</dbReference>
<reference evidence="18 19" key="1">
    <citation type="submission" date="2020-04" db="EMBL/GenBank/DDBJ databases">
        <title>Usitatibacter rugosus gen. nov., sp. nov. and Usitatibacter palustris sp. nov., novel members of Usitatibacteraceae fam. nov. within the order Nitrosomonadales isolated from soil.</title>
        <authorList>
            <person name="Huber K.J."/>
            <person name="Neumann-Schaal M."/>
            <person name="Geppert A."/>
            <person name="Luckner M."/>
            <person name="Wanner G."/>
            <person name="Overmann J."/>
        </authorList>
    </citation>
    <scope>NUCLEOTIDE SEQUENCE [LARGE SCALE GENOMIC DNA]</scope>
    <source>
        <strain evidence="18 19">Swamp67</strain>
    </source>
</reference>
<evidence type="ECO:0000256" key="2">
    <source>
        <dbReference type="ARBA" id="ARBA00004882"/>
    </source>
</evidence>
<dbReference type="GO" id="GO:0009231">
    <property type="term" value="P:riboflavin biosynthetic process"/>
    <property type="evidence" value="ECO:0007669"/>
    <property type="project" value="UniProtKB-UniPathway"/>
</dbReference>
<dbReference type="GO" id="GO:0050661">
    <property type="term" value="F:NADP binding"/>
    <property type="evidence" value="ECO:0007669"/>
    <property type="project" value="InterPro"/>
</dbReference>
<evidence type="ECO:0000256" key="6">
    <source>
        <dbReference type="ARBA" id="ARBA00022619"/>
    </source>
</evidence>
<name>A0A6M4H5F7_9PROT</name>
<keyword evidence="7 13" id="KW-0479">Metal-binding</keyword>
<evidence type="ECO:0000256" key="16">
    <source>
        <dbReference type="PIRSR" id="PIRSR006769-3"/>
    </source>
</evidence>
<evidence type="ECO:0000256" key="13">
    <source>
        <dbReference type="PIRNR" id="PIRNR006769"/>
    </source>
</evidence>
<evidence type="ECO:0000256" key="5">
    <source>
        <dbReference type="ARBA" id="ARBA00007417"/>
    </source>
</evidence>
<dbReference type="RefSeq" id="WP_171161449.1">
    <property type="nucleotide sequence ID" value="NZ_CP053073.1"/>
</dbReference>
<dbReference type="GO" id="GO:0008835">
    <property type="term" value="F:diaminohydroxyphosphoribosylaminopyrimidine deaminase activity"/>
    <property type="evidence" value="ECO:0007669"/>
    <property type="project" value="UniProtKB-EC"/>
</dbReference>
<feature type="binding site" evidence="15">
    <location>
        <position position="188"/>
    </location>
    <ligand>
        <name>substrate</name>
    </ligand>
</feature>
<evidence type="ECO:0000259" key="17">
    <source>
        <dbReference type="PROSITE" id="PS51747"/>
    </source>
</evidence>
<feature type="binding site" evidence="15">
    <location>
        <position position="208"/>
    </location>
    <ligand>
        <name>substrate</name>
    </ligand>
</feature>
<evidence type="ECO:0000256" key="15">
    <source>
        <dbReference type="PIRSR" id="PIRSR006769-2"/>
    </source>
</evidence>
<feature type="binding site" evidence="16">
    <location>
        <position position="54"/>
    </location>
    <ligand>
        <name>Zn(2+)</name>
        <dbReference type="ChEBI" id="CHEBI:29105"/>
        <note>catalytic</note>
    </ligand>
</feature>
<dbReference type="FunCoup" id="A0A6M4H5F7">
    <property type="interactions" value="522"/>
</dbReference>
<dbReference type="InterPro" id="IPR016193">
    <property type="entry name" value="Cytidine_deaminase-like"/>
</dbReference>
<keyword evidence="8 13" id="KW-0378">Hydrolase</keyword>
<feature type="binding site" evidence="15">
    <location>
        <position position="172"/>
    </location>
    <ligand>
        <name>substrate</name>
    </ligand>
</feature>
<dbReference type="PANTHER" id="PTHR38011:SF7">
    <property type="entry name" value="2,5-DIAMINO-6-RIBOSYLAMINO-4(3H)-PYRIMIDINONE 5'-PHOSPHATE REDUCTASE"/>
    <property type="match status" value="1"/>
</dbReference>
<dbReference type="NCBIfam" id="TIGR00227">
    <property type="entry name" value="ribD_Cterm"/>
    <property type="match status" value="1"/>
</dbReference>
<evidence type="ECO:0000313" key="18">
    <source>
        <dbReference type="EMBL" id="QJR14720.1"/>
    </source>
</evidence>
<dbReference type="PANTHER" id="PTHR38011">
    <property type="entry name" value="DIHYDROFOLATE REDUCTASE FAMILY PROTEIN (AFU_ORTHOLOGUE AFUA_8G06820)"/>
    <property type="match status" value="1"/>
</dbReference>
<keyword evidence="12" id="KW-0511">Multifunctional enzyme</keyword>
<organism evidence="18 19">
    <name type="scientific">Usitatibacter palustris</name>
    <dbReference type="NCBI Taxonomy" id="2732487"/>
    <lineage>
        <taxon>Bacteria</taxon>
        <taxon>Pseudomonadati</taxon>
        <taxon>Pseudomonadota</taxon>
        <taxon>Betaproteobacteria</taxon>
        <taxon>Nitrosomonadales</taxon>
        <taxon>Usitatibacteraceae</taxon>
        <taxon>Usitatibacter</taxon>
    </lineage>
</organism>
<dbReference type="EMBL" id="CP053073">
    <property type="protein sequence ID" value="QJR14720.1"/>
    <property type="molecule type" value="Genomic_DNA"/>
</dbReference>
<feature type="binding site" evidence="15">
    <location>
        <position position="204"/>
    </location>
    <ligand>
        <name>NADP(+)</name>
        <dbReference type="ChEBI" id="CHEBI:58349"/>
    </ligand>
</feature>
<comment type="similarity">
    <text evidence="4 13">In the N-terminal section; belongs to the cytidine and deoxycytidylate deaminase family.</text>
</comment>
<dbReference type="SUPFAM" id="SSF53927">
    <property type="entry name" value="Cytidine deaminase-like"/>
    <property type="match status" value="1"/>
</dbReference>
<keyword evidence="6 13" id="KW-0686">Riboflavin biosynthesis</keyword>
<dbReference type="GO" id="GO:0008270">
    <property type="term" value="F:zinc ion binding"/>
    <property type="evidence" value="ECO:0007669"/>
    <property type="project" value="InterPro"/>
</dbReference>
<feature type="binding site" evidence="16">
    <location>
        <position position="88"/>
    </location>
    <ligand>
        <name>Zn(2+)</name>
        <dbReference type="ChEBI" id="CHEBI:29105"/>
        <note>catalytic</note>
    </ligand>
</feature>
<gene>
    <name evidence="18" type="primary">ribD</name>
    <name evidence="18" type="ORF">DSM104440_01530</name>
</gene>
<proteinExistence type="inferred from homology"/>
<comment type="pathway">
    <text evidence="2 13">Cofactor biosynthesis; riboflavin biosynthesis; 5-amino-6-(D-ribitylamino)uracil from GTP: step 2/4.</text>
</comment>
<evidence type="ECO:0000256" key="12">
    <source>
        <dbReference type="ARBA" id="ARBA00023268"/>
    </source>
</evidence>
<dbReference type="NCBIfam" id="TIGR00326">
    <property type="entry name" value="eubact_ribD"/>
    <property type="match status" value="1"/>
</dbReference>
<dbReference type="InterPro" id="IPR002734">
    <property type="entry name" value="RibDG_C"/>
</dbReference>
<evidence type="ECO:0000256" key="8">
    <source>
        <dbReference type="ARBA" id="ARBA00022801"/>
    </source>
</evidence>
<evidence type="ECO:0000256" key="9">
    <source>
        <dbReference type="ARBA" id="ARBA00022833"/>
    </source>
</evidence>
<dbReference type="Pfam" id="PF00383">
    <property type="entry name" value="dCMP_cyt_deam_1"/>
    <property type="match status" value="1"/>
</dbReference>
<comment type="cofactor">
    <cofactor evidence="13 16">
        <name>Zn(2+)</name>
        <dbReference type="ChEBI" id="CHEBI:29105"/>
    </cofactor>
    <text evidence="13 16">Binds 1 zinc ion.</text>
</comment>
<dbReference type="InterPro" id="IPR011549">
    <property type="entry name" value="RibD_C"/>
</dbReference>
<comment type="similarity">
    <text evidence="5 13">In the C-terminal section; belongs to the HTP reductase family.</text>
</comment>
<dbReference type="KEGG" id="upl:DSM104440_01530"/>
<dbReference type="EC" id="1.1.1.193" evidence="13"/>
<accession>A0A6M4H5F7</accession>
<protein>
    <recommendedName>
        <fullName evidence="13">Riboflavin biosynthesis protein RibD</fullName>
    </recommendedName>
    <domain>
        <recommendedName>
            <fullName evidence="13">Diaminohydroxyphosphoribosylaminopyrimidine deaminase</fullName>
            <shortName evidence="13">DRAP deaminase</shortName>
            <ecNumber evidence="13">3.5.4.26</ecNumber>
        </recommendedName>
        <alternativeName>
            <fullName evidence="13">Riboflavin-specific deaminase</fullName>
        </alternativeName>
    </domain>
    <domain>
        <recommendedName>
            <fullName evidence="13">5-amino-6-(5-phosphoribosylamino)uracil reductase</fullName>
            <ecNumber evidence="13">1.1.1.193</ecNumber>
        </recommendedName>
        <alternativeName>
            <fullName evidence="13">HTP reductase</fullName>
        </alternativeName>
    </domain>
</protein>
<dbReference type="PROSITE" id="PS51747">
    <property type="entry name" value="CYT_DCMP_DEAMINASES_2"/>
    <property type="match status" value="1"/>
</dbReference>
<dbReference type="EC" id="3.5.4.26" evidence="13"/>
<evidence type="ECO:0000256" key="10">
    <source>
        <dbReference type="ARBA" id="ARBA00022857"/>
    </source>
</evidence>
<comment type="pathway">
    <text evidence="3 13">Cofactor biosynthesis; riboflavin biosynthesis; 5-amino-6-(D-ribitylamino)uracil from GTP: step 3/4.</text>
</comment>
<evidence type="ECO:0000256" key="1">
    <source>
        <dbReference type="ARBA" id="ARBA00002151"/>
    </source>
</evidence>
<dbReference type="InParanoid" id="A0A6M4H5F7"/>
<evidence type="ECO:0000313" key="19">
    <source>
        <dbReference type="Proteomes" id="UP000503096"/>
    </source>
</evidence>
<feature type="domain" description="CMP/dCMP-type deaminase" evidence="17">
    <location>
        <begin position="5"/>
        <end position="127"/>
    </location>
</feature>
<sequence>MTFTGEDHAYMARALALTARGRDTASPNPSVGCVIARAGKVLGEGWHERAGEAHAEVRAIAAAKESVEGATAYVTLEPCNHHGRTPPCVDALLAAKIGRVVAAMEDPNPLVKGKGAQRLRDAGVQVDVGLMQSEATEAHRGFVTRMTLGRPWMRIKSAASLDGRIALANGESQWITGEIARRDVHVLRARSCAMLTGIGTVLRDDPQLTVRHVPATRQPKRVLIDSRLDVPLEAKILQGEPPLIFTVSTDADKRKRIEATGAEVVTAPIDPKKPGKTDLVAIAQELGKRGFNEVTVETGAKLNGSLVAAGVIDELVLYFAPLVLGTGAQGLFDFPDLTSLSDAKRLRILDVRFVGEDLRLTARFGS</sequence>
<feature type="active site" description="Proton donor" evidence="14">
    <location>
        <position position="56"/>
    </location>
</feature>
<keyword evidence="10 13" id="KW-0521">NADP</keyword>
<feature type="binding site" evidence="15">
    <location>
        <position position="297"/>
    </location>
    <ligand>
        <name>substrate</name>
    </ligand>
</feature>
<evidence type="ECO:0000256" key="4">
    <source>
        <dbReference type="ARBA" id="ARBA00005259"/>
    </source>
</evidence>
<dbReference type="InterPro" id="IPR002125">
    <property type="entry name" value="CMP_dCMP_dom"/>
</dbReference>
<dbReference type="AlphaFoldDB" id="A0A6M4H5F7"/>
<feature type="binding site" evidence="15">
    <location>
        <position position="226"/>
    </location>
    <ligand>
        <name>NADP(+)</name>
        <dbReference type="ChEBI" id="CHEBI:58349"/>
    </ligand>
</feature>
<keyword evidence="19" id="KW-1185">Reference proteome</keyword>
<dbReference type="SUPFAM" id="SSF53597">
    <property type="entry name" value="Dihydrofolate reductase-like"/>
    <property type="match status" value="1"/>
</dbReference>
<dbReference type="FunFam" id="3.40.140.10:FF:000025">
    <property type="entry name" value="Riboflavin biosynthesis protein RibD"/>
    <property type="match status" value="1"/>
</dbReference>
<dbReference type="InterPro" id="IPR024072">
    <property type="entry name" value="DHFR-like_dom_sf"/>
</dbReference>
<dbReference type="Gene3D" id="3.40.140.10">
    <property type="entry name" value="Cytidine Deaminase, domain 2"/>
    <property type="match status" value="1"/>
</dbReference>
<feature type="binding site" evidence="15">
    <location>
        <position position="200"/>
    </location>
    <ligand>
        <name>NADP(+)</name>
        <dbReference type="ChEBI" id="CHEBI:58349"/>
    </ligand>
</feature>
<feature type="binding site" evidence="15">
    <location>
        <position position="174"/>
    </location>
    <ligand>
        <name>NADP(+)</name>
        <dbReference type="ChEBI" id="CHEBI:58349"/>
    </ligand>
</feature>